<protein>
    <submittedName>
        <fullName evidence="1">Uncharacterized protein</fullName>
    </submittedName>
</protein>
<evidence type="ECO:0000313" key="2">
    <source>
        <dbReference type="Proteomes" id="UP000308600"/>
    </source>
</evidence>
<gene>
    <name evidence="1" type="ORF">BDN72DRAFT_764310</name>
</gene>
<reference evidence="1 2" key="1">
    <citation type="journal article" date="2019" name="Nat. Ecol. Evol.">
        <title>Megaphylogeny resolves global patterns of mushroom evolution.</title>
        <authorList>
            <person name="Varga T."/>
            <person name="Krizsan K."/>
            <person name="Foldi C."/>
            <person name="Dima B."/>
            <person name="Sanchez-Garcia M."/>
            <person name="Sanchez-Ramirez S."/>
            <person name="Szollosi G.J."/>
            <person name="Szarkandi J.G."/>
            <person name="Papp V."/>
            <person name="Albert L."/>
            <person name="Andreopoulos W."/>
            <person name="Angelini C."/>
            <person name="Antonin V."/>
            <person name="Barry K.W."/>
            <person name="Bougher N.L."/>
            <person name="Buchanan P."/>
            <person name="Buyck B."/>
            <person name="Bense V."/>
            <person name="Catcheside P."/>
            <person name="Chovatia M."/>
            <person name="Cooper J."/>
            <person name="Damon W."/>
            <person name="Desjardin D."/>
            <person name="Finy P."/>
            <person name="Geml J."/>
            <person name="Haridas S."/>
            <person name="Hughes K."/>
            <person name="Justo A."/>
            <person name="Karasinski D."/>
            <person name="Kautmanova I."/>
            <person name="Kiss B."/>
            <person name="Kocsube S."/>
            <person name="Kotiranta H."/>
            <person name="LaButti K.M."/>
            <person name="Lechner B.E."/>
            <person name="Liimatainen K."/>
            <person name="Lipzen A."/>
            <person name="Lukacs Z."/>
            <person name="Mihaltcheva S."/>
            <person name="Morgado L.N."/>
            <person name="Niskanen T."/>
            <person name="Noordeloos M.E."/>
            <person name="Ohm R.A."/>
            <person name="Ortiz-Santana B."/>
            <person name="Ovrebo C."/>
            <person name="Racz N."/>
            <person name="Riley R."/>
            <person name="Savchenko A."/>
            <person name="Shiryaev A."/>
            <person name="Soop K."/>
            <person name="Spirin V."/>
            <person name="Szebenyi C."/>
            <person name="Tomsovsky M."/>
            <person name="Tulloss R.E."/>
            <person name="Uehling J."/>
            <person name="Grigoriev I.V."/>
            <person name="Vagvolgyi C."/>
            <person name="Papp T."/>
            <person name="Martin F.M."/>
            <person name="Miettinen O."/>
            <person name="Hibbett D.S."/>
            <person name="Nagy L.G."/>
        </authorList>
    </citation>
    <scope>NUCLEOTIDE SEQUENCE [LARGE SCALE GENOMIC DNA]</scope>
    <source>
        <strain evidence="1 2">NL-1719</strain>
    </source>
</reference>
<dbReference type="Proteomes" id="UP000308600">
    <property type="component" value="Unassembled WGS sequence"/>
</dbReference>
<dbReference type="EMBL" id="ML208293">
    <property type="protein sequence ID" value="TFK71842.1"/>
    <property type="molecule type" value="Genomic_DNA"/>
</dbReference>
<keyword evidence="2" id="KW-1185">Reference proteome</keyword>
<evidence type="ECO:0000313" key="1">
    <source>
        <dbReference type="EMBL" id="TFK71842.1"/>
    </source>
</evidence>
<accession>A0ACD3B4E8</accession>
<organism evidence="1 2">
    <name type="scientific">Pluteus cervinus</name>
    <dbReference type="NCBI Taxonomy" id="181527"/>
    <lineage>
        <taxon>Eukaryota</taxon>
        <taxon>Fungi</taxon>
        <taxon>Dikarya</taxon>
        <taxon>Basidiomycota</taxon>
        <taxon>Agaricomycotina</taxon>
        <taxon>Agaricomycetes</taxon>
        <taxon>Agaricomycetidae</taxon>
        <taxon>Agaricales</taxon>
        <taxon>Pluteineae</taxon>
        <taxon>Pluteaceae</taxon>
        <taxon>Pluteus</taxon>
    </lineage>
</organism>
<sequence>MPQPEPALPPRNEKELSREMLISILNYFSTLIPVHFNGRPVRLIVHGGACMLLHTQLIQLANQQPPMAMGSLHAPDAQLPKRRSTRDVDIIKRSFVTEWQQAGVQDAADRLQNCINITARQFGLGLDWMNSDADVALPMSNDPSTGAQYDPIYQAAVQPNNLDLHTIFESDNKMLKLISVTPFWAVALKLVRYTKWDPGDICILLR</sequence>
<name>A0ACD3B4E8_9AGAR</name>
<proteinExistence type="predicted"/>